<evidence type="ECO:0000256" key="2">
    <source>
        <dbReference type="ARBA" id="ARBA00006555"/>
    </source>
</evidence>
<name>A0A2S7SV82_9BACT</name>
<comment type="caution">
    <text evidence="12">The sequence shown here is derived from an EMBL/GenBank/DDBJ whole genome shotgun (WGS) entry which is preliminary data.</text>
</comment>
<organism evidence="12 13">
    <name type="scientific">Flavipsychrobacter stenotrophus</name>
    <dbReference type="NCBI Taxonomy" id="2077091"/>
    <lineage>
        <taxon>Bacteria</taxon>
        <taxon>Pseudomonadati</taxon>
        <taxon>Bacteroidota</taxon>
        <taxon>Chitinophagia</taxon>
        <taxon>Chitinophagales</taxon>
        <taxon>Chitinophagaceae</taxon>
        <taxon>Flavipsychrobacter</taxon>
    </lineage>
</organism>
<evidence type="ECO:0000313" key="12">
    <source>
        <dbReference type="EMBL" id="PQJ10537.1"/>
    </source>
</evidence>
<dbReference type="GO" id="GO:0031992">
    <property type="term" value="F:energy transducer activity"/>
    <property type="evidence" value="ECO:0007669"/>
    <property type="project" value="TreeGrafter"/>
</dbReference>
<proteinExistence type="inferred from homology"/>
<comment type="similarity">
    <text evidence="2">Belongs to the TonB family.</text>
</comment>
<dbReference type="InterPro" id="IPR006260">
    <property type="entry name" value="TonB/TolA_C"/>
</dbReference>
<dbReference type="Gene3D" id="3.30.1150.10">
    <property type="match status" value="1"/>
</dbReference>
<accession>A0A2S7SV82</accession>
<dbReference type="OrthoDB" id="964531at2"/>
<keyword evidence="6" id="KW-0812">Transmembrane</keyword>
<dbReference type="InterPro" id="IPR037682">
    <property type="entry name" value="TonB_C"/>
</dbReference>
<dbReference type="Pfam" id="PF03544">
    <property type="entry name" value="TonB_C"/>
    <property type="match status" value="1"/>
</dbReference>
<dbReference type="PROSITE" id="PS52015">
    <property type="entry name" value="TONB_CTD"/>
    <property type="match status" value="1"/>
</dbReference>
<keyword evidence="9" id="KW-0472">Membrane</keyword>
<evidence type="ECO:0000259" key="11">
    <source>
        <dbReference type="PROSITE" id="PS52015"/>
    </source>
</evidence>
<gene>
    <name evidence="12" type="ORF">CJD36_011215</name>
</gene>
<dbReference type="GO" id="GO:0055085">
    <property type="term" value="P:transmembrane transport"/>
    <property type="evidence" value="ECO:0007669"/>
    <property type="project" value="InterPro"/>
</dbReference>
<evidence type="ECO:0000256" key="6">
    <source>
        <dbReference type="ARBA" id="ARBA00022692"/>
    </source>
</evidence>
<dbReference type="RefSeq" id="WP_105039265.1">
    <property type="nucleotide sequence ID" value="NZ_PPSL01000003.1"/>
</dbReference>
<evidence type="ECO:0000256" key="7">
    <source>
        <dbReference type="ARBA" id="ARBA00022927"/>
    </source>
</evidence>
<dbReference type="SUPFAM" id="SSF74653">
    <property type="entry name" value="TolA/TonB C-terminal domain"/>
    <property type="match status" value="1"/>
</dbReference>
<reference evidence="12 13" key="1">
    <citation type="submission" date="2018-01" db="EMBL/GenBank/DDBJ databases">
        <title>A novel member of the phylum Bacteroidetes isolated from glacier ice.</title>
        <authorList>
            <person name="Liu Q."/>
            <person name="Xin Y.-H."/>
        </authorList>
    </citation>
    <scope>NUCLEOTIDE SEQUENCE [LARGE SCALE GENOMIC DNA]</scope>
    <source>
        <strain evidence="12 13">RB1R16</strain>
    </source>
</reference>
<feature type="domain" description="TonB C-terminal" evidence="11">
    <location>
        <begin position="54"/>
        <end position="143"/>
    </location>
</feature>
<keyword evidence="10" id="KW-0732">Signal</keyword>
<dbReference type="PANTHER" id="PTHR33446">
    <property type="entry name" value="PROTEIN TONB-RELATED"/>
    <property type="match status" value="1"/>
</dbReference>
<protein>
    <recommendedName>
        <fullName evidence="11">TonB C-terminal domain-containing protein</fullName>
    </recommendedName>
</protein>
<dbReference type="InterPro" id="IPR051045">
    <property type="entry name" value="TonB-dependent_transducer"/>
</dbReference>
<keyword evidence="5" id="KW-0997">Cell inner membrane</keyword>
<keyword evidence="13" id="KW-1185">Reference proteome</keyword>
<keyword evidence="8" id="KW-1133">Transmembrane helix</keyword>
<keyword evidence="7" id="KW-0653">Protein transport</keyword>
<dbReference type="Proteomes" id="UP000239872">
    <property type="component" value="Unassembled WGS sequence"/>
</dbReference>
<evidence type="ECO:0000256" key="10">
    <source>
        <dbReference type="SAM" id="SignalP"/>
    </source>
</evidence>
<feature type="chain" id="PRO_5015534631" description="TonB C-terminal domain-containing protein" evidence="10">
    <location>
        <begin position="19"/>
        <end position="143"/>
    </location>
</feature>
<sequence length="143" mass="15574">MKYALLILSLALSTCAMAQATAPSTQPGVLPITPVETKTADSINKPVYSEKMPVPSADIRGFLAQNIVYPDSARKNKIHGKVTIQFAVNEDGTLGEFKAKRSIGYGCEEEAIRVLKTMPPWTPGLLNGTPVKVYYTQSINFEL</sequence>
<feature type="signal peptide" evidence="10">
    <location>
        <begin position="1"/>
        <end position="18"/>
    </location>
</feature>
<dbReference type="GO" id="GO:0015031">
    <property type="term" value="P:protein transport"/>
    <property type="evidence" value="ECO:0007669"/>
    <property type="project" value="UniProtKB-KW"/>
</dbReference>
<evidence type="ECO:0000256" key="9">
    <source>
        <dbReference type="ARBA" id="ARBA00023136"/>
    </source>
</evidence>
<keyword evidence="4" id="KW-1003">Cell membrane</keyword>
<evidence type="ECO:0000256" key="8">
    <source>
        <dbReference type="ARBA" id="ARBA00022989"/>
    </source>
</evidence>
<keyword evidence="3" id="KW-0813">Transport</keyword>
<evidence type="ECO:0000313" key="13">
    <source>
        <dbReference type="Proteomes" id="UP000239872"/>
    </source>
</evidence>
<comment type="subcellular location">
    <subcellularLocation>
        <location evidence="1">Cell inner membrane</location>
        <topology evidence="1">Single-pass membrane protein</topology>
        <orientation evidence="1">Periplasmic side</orientation>
    </subcellularLocation>
</comment>
<dbReference type="EMBL" id="PPSL01000003">
    <property type="protein sequence ID" value="PQJ10537.1"/>
    <property type="molecule type" value="Genomic_DNA"/>
</dbReference>
<dbReference type="NCBIfam" id="TIGR01352">
    <property type="entry name" value="tonB_Cterm"/>
    <property type="match status" value="1"/>
</dbReference>
<dbReference type="GO" id="GO:0098797">
    <property type="term" value="C:plasma membrane protein complex"/>
    <property type="evidence" value="ECO:0007669"/>
    <property type="project" value="TreeGrafter"/>
</dbReference>
<dbReference type="PANTHER" id="PTHR33446:SF2">
    <property type="entry name" value="PROTEIN TONB"/>
    <property type="match status" value="1"/>
</dbReference>
<evidence type="ECO:0000256" key="4">
    <source>
        <dbReference type="ARBA" id="ARBA00022475"/>
    </source>
</evidence>
<evidence type="ECO:0000256" key="1">
    <source>
        <dbReference type="ARBA" id="ARBA00004383"/>
    </source>
</evidence>
<evidence type="ECO:0000256" key="5">
    <source>
        <dbReference type="ARBA" id="ARBA00022519"/>
    </source>
</evidence>
<evidence type="ECO:0000256" key="3">
    <source>
        <dbReference type="ARBA" id="ARBA00022448"/>
    </source>
</evidence>
<dbReference type="AlphaFoldDB" id="A0A2S7SV82"/>